<comment type="caution">
    <text evidence="1">The sequence shown here is derived from an EMBL/GenBank/DDBJ whole genome shotgun (WGS) entry which is preliminary data.</text>
</comment>
<keyword evidence="2" id="KW-1185">Reference proteome</keyword>
<protein>
    <submittedName>
        <fullName evidence="1">Uncharacterized protein</fullName>
    </submittedName>
</protein>
<dbReference type="Proteomes" id="UP000322025">
    <property type="component" value="Unassembled WGS sequence"/>
</dbReference>
<accession>A0A5M9HTA1</accession>
<sequence>MKINKEKRQLLKQELREYEKVTPMTEEEREALHEWVAAGNSVHENASMASYESGSPADFLDVYREEEEIRRALDSMSYEEGSKYLLEEYGIDRDGITTPEPPTYEELKEKANRLYRTCFLYWEFLAANNLCEEAYEYVRKHINEEWPFDPFDWDIAQ</sequence>
<dbReference type="RefSeq" id="WP_143142973.1">
    <property type="nucleotide sequence ID" value="NZ_VMSO01000037.1"/>
</dbReference>
<evidence type="ECO:0000313" key="1">
    <source>
        <dbReference type="EMBL" id="KAA8500210.1"/>
    </source>
</evidence>
<dbReference type="EMBL" id="VMSO01000037">
    <property type="protein sequence ID" value="KAA8500210.1"/>
    <property type="molecule type" value="Genomic_DNA"/>
</dbReference>
<organism evidence="1 2">
    <name type="scientific">Mediterraneibacter catenae</name>
    <dbReference type="NCBI Taxonomy" id="2594882"/>
    <lineage>
        <taxon>Bacteria</taxon>
        <taxon>Bacillati</taxon>
        <taxon>Bacillota</taxon>
        <taxon>Clostridia</taxon>
        <taxon>Lachnospirales</taxon>
        <taxon>Lachnospiraceae</taxon>
        <taxon>Mediterraneibacter</taxon>
    </lineage>
</organism>
<proteinExistence type="predicted"/>
<name>A0A5M9HTA1_9FIRM</name>
<dbReference type="OrthoDB" id="2002916at2"/>
<gene>
    <name evidence="1" type="ORF">FNY66_14795</name>
</gene>
<reference evidence="1" key="1">
    <citation type="submission" date="2019-07" db="EMBL/GenBank/DDBJ databases">
        <authorList>
            <person name="Wongkuna S."/>
            <person name="Scaria J."/>
        </authorList>
    </citation>
    <scope>NUCLEOTIDE SEQUENCE [LARGE SCALE GENOMIC DNA]</scope>
    <source>
        <strain evidence="1">SW178</strain>
    </source>
</reference>
<evidence type="ECO:0000313" key="2">
    <source>
        <dbReference type="Proteomes" id="UP000322025"/>
    </source>
</evidence>
<dbReference type="AlphaFoldDB" id="A0A5M9HTA1"/>